<dbReference type="PANTHER" id="PTHR48022:SF37">
    <property type="entry name" value="MAJOR FACILITATOR SUPERFAMILY (MFS) PROFILE DOMAIN-CONTAINING PROTEIN-RELATED"/>
    <property type="match status" value="1"/>
</dbReference>
<dbReference type="SUPFAM" id="SSF103473">
    <property type="entry name" value="MFS general substrate transporter"/>
    <property type="match status" value="1"/>
</dbReference>
<evidence type="ECO:0000313" key="12">
    <source>
        <dbReference type="Proteomes" id="UP000286045"/>
    </source>
</evidence>
<reference evidence="11 12" key="1">
    <citation type="submission" date="2018-12" db="EMBL/GenBank/DDBJ databases">
        <title>Draft genome sequence of Xylaria grammica IHI A82.</title>
        <authorList>
            <person name="Buettner E."/>
            <person name="Kellner H."/>
        </authorList>
    </citation>
    <scope>NUCLEOTIDE SEQUENCE [LARGE SCALE GENOMIC DNA]</scope>
    <source>
        <strain evidence="11 12">IHI A82</strain>
    </source>
</reference>
<accession>A0A439CQ45</accession>
<organism evidence="11 12">
    <name type="scientific">Xylaria grammica</name>
    <dbReference type="NCBI Taxonomy" id="363999"/>
    <lineage>
        <taxon>Eukaryota</taxon>
        <taxon>Fungi</taxon>
        <taxon>Dikarya</taxon>
        <taxon>Ascomycota</taxon>
        <taxon>Pezizomycotina</taxon>
        <taxon>Sordariomycetes</taxon>
        <taxon>Xylariomycetidae</taxon>
        <taxon>Xylariales</taxon>
        <taxon>Xylariaceae</taxon>
        <taxon>Xylaria</taxon>
    </lineage>
</organism>
<protein>
    <recommendedName>
        <fullName evidence="10">Major facilitator superfamily (MFS) profile domain-containing protein</fullName>
    </recommendedName>
</protein>
<keyword evidence="4 8" id="KW-0812">Transmembrane</keyword>
<dbReference type="Pfam" id="PF06101">
    <property type="entry name" value="Vps62"/>
    <property type="match status" value="1"/>
</dbReference>
<evidence type="ECO:0000256" key="6">
    <source>
        <dbReference type="ARBA" id="ARBA00023136"/>
    </source>
</evidence>
<dbReference type="InterPro" id="IPR020846">
    <property type="entry name" value="MFS_dom"/>
</dbReference>
<dbReference type="InterPro" id="IPR009291">
    <property type="entry name" value="Vps62"/>
</dbReference>
<feature type="transmembrane region" description="Helical" evidence="8">
    <location>
        <begin position="611"/>
        <end position="631"/>
    </location>
</feature>
<comment type="similarity">
    <text evidence="2">Belongs to the major facilitator superfamily. Sugar transporter (TC 2.A.1.1) family.</text>
</comment>
<evidence type="ECO:0000256" key="4">
    <source>
        <dbReference type="ARBA" id="ARBA00022692"/>
    </source>
</evidence>
<dbReference type="PANTHER" id="PTHR48022">
    <property type="entry name" value="PLASTIDIC GLUCOSE TRANSPORTER 4"/>
    <property type="match status" value="1"/>
</dbReference>
<sequence length="970" mass="108103">MHHLRRVAIAVATFIFLVALLTALPRALNPVPPSKEKVEADQRWVNTSPHWLDRQACRWMGLCGLMHLKPDPPVRLRPANEGSCANGVRHSSVSQAIRANVGMQKTNGTRELKKIPSYVLDYAPFVHLYSGEYFWPSDIEDHVKHTMPYVNGKALKQTEHLALLNLNQLDLHPGVATLRSNDDVECRPQWLHSTANIPVPFEGGPGDYDVDVGTSERERLEEDTTWFDVDKEHPIHRISDPTRVLGDKAHIRRPSKRSSVSLSREQRRSAARNLQNKPNEEGYSRAPATLILVDKGSGIVDAFWFFFYSYNLGQTVLGTRYGNHVGDWEHAMIRFESGVPRAMYFSEHEGGQAYAWKAVEKRGNATETQRPVIYSAVGSHAMYAMPGDHPYVLPFQMLKDVTDRGPLWDTSKNFRSYWYDYTANEGEGLEPTQENPNAPVGWFHFKGRWGDKMYGLDDKRQWRLFGQYHYVTGPQGPKFKNLGRRKFLVGIFASVGSVLYGYDLGVIAGVIGSSAYEARFQTSAAQNGAVVSLFTGGAFFGAGFAGFAGDRLGRRLTIMMGALIFILGGGLQTGAQTINYLYAGRALAGVGVGFLTMIIREISHPSIRGRVTSLQQFMLGIGALVAGWTTYGCYKNLKDDSQWRIPLGIQLVPAVVLAALILLFPESPRWLIDHNKADEGLETLARLHSGGDVNDAWVRAEFAQIQESIAEEHEQEAKSYAELFKNKSAFRRLFLACSIQASIQITGVSAVQYFSVPIFAQIGISAENSLKYQAINSVLALVAQFGCMLTIDKFGRRPVFISGNLVNCLTFIVVAVLLALFPPESESGGTAGWGFIIVTWLFNISFSYACGPLSWIIPAEIFDTHTRSKGVSIATMTSFAFNTLIGQVTEIAVNSVGWKYFLLFVIGNLTNAVFFYLVLPETKQLPLEEMNYLFTHAPWIVARVDPSQYTAHLAADVERRAEEIREKAEL</sequence>
<dbReference type="InterPro" id="IPR050360">
    <property type="entry name" value="MFS_Sugar_Transporters"/>
</dbReference>
<feature type="chain" id="PRO_5019536219" description="Major facilitator superfamily (MFS) profile domain-containing protein" evidence="9">
    <location>
        <begin position="24"/>
        <end position="970"/>
    </location>
</feature>
<feature type="region of interest" description="Disordered" evidence="7">
    <location>
        <begin position="241"/>
        <end position="281"/>
    </location>
</feature>
<dbReference type="Pfam" id="PF00083">
    <property type="entry name" value="Sugar_tr"/>
    <property type="match status" value="1"/>
</dbReference>
<dbReference type="PRINTS" id="PR00171">
    <property type="entry name" value="SUGRTRNSPORT"/>
</dbReference>
<dbReference type="GO" id="GO:0005351">
    <property type="term" value="F:carbohydrate:proton symporter activity"/>
    <property type="evidence" value="ECO:0007669"/>
    <property type="project" value="TreeGrafter"/>
</dbReference>
<keyword evidence="12" id="KW-1185">Reference proteome</keyword>
<evidence type="ECO:0000313" key="11">
    <source>
        <dbReference type="EMBL" id="RWA04271.1"/>
    </source>
</evidence>
<dbReference type="Proteomes" id="UP000286045">
    <property type="component" value="Unassembled WGS sequence"/>
</dbReference>
<dbReference type="GO" id="GO:0016020">
    <property type="term" value="C:membrane"/>
    <property type="evidence" value="ECO:0007669"/>
    <property type="project" value="UniProtKB-SubCell"/>
</dbReference>
<gene>
    <name evidence="11" type="ORF">EKO27_g10836</name>
</gene>
<evidence type="ECO:0000256" key="7">
    <source>
        <dbReference type="SAM" id="MobiDB-lite"/>
    </source>
</evidence>
<feature type="transmembrane region" description="Helical" evidence="8">
    <location>
        <begin position="900"/>
        <end position="919"/>
    </location>
</feature>
<evidence type="ECO:0000256" key="1">
    <source>
        <dbReference type="ARBA" id="ARBA00004141"/>
    </source>
</evidence>
<keyword evidence="5 8" id="KW-1133">Transmembrane helix</keyword>
<feature type="transmembrane region" description="Helical" evidence="8">
    <location>
        <begin position="580"/>
        <end position="599"/>
    </location>
</feature>
<dbReference type="InterPro" id="IPR036259">
    <property type="entry name" value="MFS_trans_sf"/>
</dbReference>
<comment type="subcellular location">
    <subcellularLocation>
        <location evidence="1">Membrane</location>
        <topology evidence="1">Multi-pass membrane protein</topology>
    </subcellularLocation>
</comment>
<feature type="transmembrane region" description="Helical" evidence="8">
    <location>
        <begin position="833"/>
        <end position="858"/>
    </location>
</feature>
<feature type="transmembrane region" description="Helical" evidence="8">
    <location>
        <begin position="798"/>
        <end position="821"/>
    </location>
</feature>
<dbReference type="AlphaFoldDB" id="A0A439CQ45"/>
<feature type="transmembrane region" description="Helical" evidence="8">
    <location>
        <begin position="529"/>
        <end position="549"/>
    </location>
</feature>
<dbReference type="EMBL" id="RYZI01000599">
    <property type="protein sequence ID" value="RWA04271.1"/>
    <property type="molecule type" value="Genomic_DNA"/>
</dbReference>
<dbReference type="InterPro" id="IPR005828">
    <property type="entry name" value="MFS_sugar_transport-like"/>
</dbReference>
<feature type="transmembrane region" description="Helical" evidence="8">
    <location>
        <begin position="556"/>
        <end position="574"/>
    </location>
</feature>
<evidence type="ECO:0000256" key="3">
    <source>
        <dbReference type="ARBA" id="ARBA00022448"/>
    </source>
</evidence>
<dbReference type="InterPro" id="IPR003663">
    <property type="entry name" value="Sugar/inositol_transpt"/>
</dbReference>
<evidence type="ECO:0000256" key="5">
    <source>
        <dbReference type="ARBA" id="ARBA00022989"/>
    </source>
</evidence>
<keyword evidence="3" id="KW-0813">Transport</keyword>
<dbReference type="NCBIfam" id="TIGR00879">
    <property type="entry name" value="SP"/>
    <property type="match status" value="1"/>
</dbReference>
<keyword evidence="9" id="KW-0732">Signal</keyword>
<feature type="transmembrane region" description="Helical" evidence="8">
    <location>
        <begin position="870"/>
        <end position="888"/>
    </location>
</feature>
<dbReference type="FunFam" id="1.20.1250.20:FF:000090">
    <property type="entry name" value="MFS sugar transporter, putative"/>
    <property type="match status" value="1"/>
</dbReference>
<evidence type="ECO:0000256" key="8">
    <source>
        <dbReference type="SAM" id="Phobius"/>
    </source>
</evidence>
<dbReference type="Gene3D" id="1.20.1250.20">
    <property type="entry name" value="MFS general substrate transporter like domains"/>
    <property type="match status" value="1"/>
</dbReference>
<feature type="signal peptide" evidence="9">
    <location>
        <begin position="1"/>
        <end position="23"/>
    </location>
</feature>
<evidence type="ECO:0000259" key="10">
    <source>
        <dbReference type="PROSITE" id="PS50850"/>
    </source>
</evidence>
<dbReference type="PROSITE" id="PS50850">
    <property type="entry name" value="MFS"/>
    <property type="match status" value="1"/>
</dbReference>
<evidence type="ECO:0000256" key="9">
    <source>
        <dbReference type="SAM" id="SignalP"/>
    </source>
</evidence>
<name>A0A439CQ45_9PEZI</name>
<comment type="caution">
    <text evidence="11">The sequence shown here is derived from an EMBL/GenBank/DDBJ whole genome shotgun (WGS) entry which is preliminary data.</text>
</comment>
<proteinExistence type="inferred from homology"/>
<keyword evidence="6 8" id="KW-0472">Membrane</keyword>
<evidence type="ECO:0000256" key="2">
    <source>
        <dbReference type="ARBA" id="ARBA00010992"/>
    </source>
</evidence>
<feature type="domain" description="Major facilitator superfamily (MFS) profile" evidence="10">
    <location>
        <begin position="489"/>
        <end position="923"/>
    </location>
</feature>